<keyword evidence="1" id="KW-0732">Signal</keyword>
<dbReference type="AlphaFoldDB" id="A0AB39UZV7"/>
<evidence type="ECO:0000313" key="2">
    <source>
        <dbReference type="EMBL" id="XDT73340.1"/>
    </source>
</evidence>
<sequence length="399" mass="44695">MNILTRLTALTLMTAALHASGAETTLSLPKTLVANVLNQSFSKTEVLIDNYGAKHGNSWLEQNSYIRLPDGETRHFNIAEQVTRITKWRQWKHYVDDLRSQSVSVTAQGQGLRFLITFESQGEEIKGKCLRNGKECKLKMERDIHVDNARLSVDIQPVPLNNSVGFLVGDVDFSASLKIPNKLCQAVKKICDKIEGKIYKELKSQLEKTVRNELMRDKLRKQVAANIRPQIQASLSPLLKLRFGGYEPKPWEIIAIRDNGSQYQVTIRHPEVIDAGSVRIKQFKVKVPKQVMSCPANVEYVATIETDAAISGSAWVEYLHPASGKMVRDPGDFKWSTQGKGTATSVIYSKWIAPKGVWKTSEARLALSWKGSNGQTHTLKSPLVTFQRKCSKTAGQITF</sequence>
<evidence type="ECO:0000256" key="1">
    <source>
        <dbReference type="SAM" id="SignalP"/>
    </source>
</evidence>
<protein>
    <recommendedName>
        <fullName evidence="3">Secreted protein</fullName>
    </recommendedName>
</protein>
<dbReference type="RefSeq" id="WP_369602334.1">
    <property type="nucleotide sequence ID" value="NZ_CP154858.1"/>
</dbReference>
<accession>A0AB39UZV7</accession>
<dbReference type="EMBL" id="CP154858">
    <property type="protein sequence ID" value="XDT73340.1"/>
    <property type="molecule type" value="Genomic_DNA"/>
</dbReference>
<proteinExistence type="predicted"/>
<name>A0AB39UZV7_9GAMM</name>
<dbReference type="KEGG" id="tcd:AAIA72_05045"/>
<feature type="signal peptide" evidence="1">
    <location>
        <begin position="1"/>
        <end position="21"/>
    </location>
</feature>
<reference evidence="2" key="1">
    <citation type="submission" date="2024-05" db="EMBL/GenBank/DDBJ databases">
        <title>Genome sequencing of novel strain.</title>
        <authorList>
            <person name="Ganbat D."/>
            <person name="Ganbat S."/>
            <person name="Lee S.-J."/>
        </authorList>
    </citation>
    <scope>NUCLEOTIDE SEQUENCE</scope>
    <source>
        <strain evidence="2">SMD15-11</strain>
    </source>
</reference>
<feature type="chain" id="PRO_5044203073" description="Secreted protein" evidence="1">
    <location>
        <begin position="22"/>
        <end position="399"/>
    </location>
</feature>
<gene>
    <name evidence="2" type="ORF">AAIA72_05045</name>
</gene>
<evidence type="ECO:0008006" key="3">
    <source>
        <dbReference type="Google" id="ProtNLM"/>
    </source>
</evidence>
<organism evidence="2">
    <name type="scientific">Thermohahella caldifontis</name>
    <dbReference type="NCBI Taxonomy" id="3142973"/>
    <lineage>
        <taxon>Bacteria</taxon>
        <taxon>Pseudomonadati</taxon>
        <taxon>Pseudomonadota</taxon>
        <taxon>Gammaproteobacteria</taxon>
        <taxon>Oceanospirillales</taxon>
        <taxon>Hahellaceae</taxon>
        <taxon>Thermohahella</taxon>
    </lineage>
</organism>